<name>A0AAP2YWS7_9EURY</name>
<dbReference type="EMBL" id="JAOPKA010000001">
    <property type="protein sequence ID" value="MCU4740324.1"/>
    <property type="molecule type" value="Genomic_DNA"/>
</dbReference>
<evidence type="ECO:0000259" key="4">
    <source>
        <dbReference type="PROSITE" id="PS51186"/>
    </source>
</evidence>
<proteinExistence type="predicted"/>
<evidence type="ECO:0000313" key="5">
    <source>
        <dbReference type="EMBL" id="MCU4740324.1"/>
    </source>
</evidence>
<dbReference type="Pfam" id="PF00583">
    <property type="entry name" value="Acetyltransf_1"/>
    <property type="match status" value="1"/>
</dbReference>
<gene>
    <name evidence="5" type="ORF">OB960_02805</name>
</gene>
<evidence type="ECO:0000256" key="1">
    <source>
        <dbReference type="ARBA" id="ARBA00022679"/>
    </source>
</evidence>
<feature type="region of interest" description="Disordered" evidence="3">
    <location>
        <begin position="157"/>
        <end position="182"/>
    </location>
</feature>
<dbReference type="AlphaFoldDB" id="A0AAP2YWS7"/>
<feature type="domain" description="N-acetyltransferase" evidence="4">
    <location>
        <begin position="8"/>
        <end position="159"/>
    </location>
</feature>
<organism evidence="5 6">
    <name type="scientific">Natronoglomus mannanivorans</name>
    <dbReference type="NCBI Taxonomy" id="2979990"/>
    <lineage>
        <taxon>Archaea</taxon>
        <taxon>Methanobacteriati</taxon>
        <taxon>Methanobacteriota</taxon>
        <taxon>Stenosarchaea group</taxon>
        <taxon>Halobacteria</taxon>
        <taxon>Halobacteriales</taxon>
        <taxon>Natrialbaceae</taxon>
        <taxon>Natronoglomus</taxon>
    </lineage>
</organism>
<accession>A0AAP2YWS7</accession>
<dbReference type="Gene3D" id="3.40.630.30">
    <property type="match status" value="1"/>
</dbReference>
<evidence type="ECO:0000313" key="6">
    <source>
        <dbReference type="Proteomes" id="UP001321018"/>
    </source>
</evidence>
<dbReference type="Proteomes" id="UP001321018">
    <property type="component" value="Unassembled WGS sequence"/>
</dbReference>
<dbReference type="GO" id="GO:0016747">
    <property type="term" value="F:acyltransferase activity, transferring groups other than amino-acyl groups"/>
    <property type="evidence" value="ECO:0007669"/>
    <property type="project" value="InterPro"/>
</dbReference>
<dbReference type="InterPro" id="IPR000182">
    <property type="entry name" value="GNAT_dom"/>
</dbReference>
<dbReference type="PANTHER" id="PTHR43877">
    <property type="entry name" value="AMINOALKYLPHOSPHONATE N-ACETYLTRANSFERASE-RELATED-RELATED"/>
    <property type="match status" value="1"/>
</dbReference>
<dbReference type="RefSeq" id="WP_338002163.1">
    <property type="nucleotide sequence ID" value="NZ_JAOPKA010000001.1"/>
</dbReference>
<dbReference type="PROSITE" id="PS51186">
    <property type="entry name" value="GNAT"/>
    <property type="match status" value="1"/>
</dbReference>
<dbReference type="InterPro" id="IPR016181">
    <property type="entry name" value="Acyl_CoA_acyltransferase"/>
</dbReference>
<dbReference type="CDD" id="cd04301">
    <property type="entry name" value="NAT_SF"/>
    <property type="match status" value="1"/>
</dbReference>
<keyword evidence="2" id="KW-0012">Acyltransferase</keyword>
<keyword evidence="1" id="KW-0808">Transferase</keyword>
<reference evidence="5" key="1">
    <citation type="submission" date="2022-09" db="EMBL/GenBank/DDBJ databases">
        <title>Enrichment on poylsaccharides allowed isolation of novel metabolic and taxonomic groups of Haloarchaea.</title>
        <authorList>
            <person name="Sorokin D.Y."/>
            <person name="Elcheninov A.G."/>
            <person name="Khizhniak T.V."/>
            <person name="Kolganova T.V."/>
            <person name="Kublanov I.V."/>
        </authorList>
    </citation>
    <scope>NUCLEOTIDE SEQUENCE</scope>
    <source>
        <strain evidence="5">AArc-xg1-1</strain>
    </source>
</reference>
<comment type="caution">
    <text evidence="5">The sequence shown here is derived from an EMBL/GenBank/DDBJ whole genome shotgun (WGS) entry which is preliminary data.</text>
</comment>
<sequence length="182" mass="20309">MTTTDTDLRIEFATETDLETLADDWIALAREQEELGSHIVPDANREAIRDVLAAHQFNDGLLVARIPADETAGFASFSIERGMFTLDSTRGVLSNLYVKPPYRDRGIGTALLEEVEHTLTERGATVVILEAMAANEAARRFYRRHGYDTYRVAMERSLEGEESDSQAETGSGKNDTHSKEDR</sequence>
<protein>
    <submittedName>
        <fullName evidence="5">GNAT family N-acetyltransferase</fullName>
    </submittedName>
</protein>
<dbReference type="InterPro" id="IPR050832">
    <property type="entry name" value="Bact_Acetyltransf"/>
</dbReference>
<evidence type="ECO:0000256" key="2">
    <source>
        <dbReference type="ARBA" id="ARBA00023315"/>
    </source>
</evidence>
<dbReference type="SUPFAM" id="SSF55729">
    <property type="entry name" value="Acyl-CoA N-acyltransferases (Nat)"/>
    <property type="match status" value="1"/>
</dbReference>
<evidence type="ECO:0000256" key="3">
    <source>
        <dbReference type="SAM" id="MobiDB-lite"/>
    </source>
</evidence>